<dbReference type="Proteomes" id="UP000243884">
    <property type="component" value="Unassembled WGS sequence"/>
</dbReference>
<dbReference type="STRING" id="371602.SAMN04487984_1042"/>
<dbReference type="PANTHER" id="PTHR43812:SF2">
    <property type="entry name" value="FLAVIN REDUCTASE LIKE DOMAIN-CONTAINING PROTEIN"/>
    <property type="match status" value="1"/>
</dbReference>
<evidence type="ECO:0000313" key="2">
    <source>
        <dbReference type="EMBL" id="SMC42338.1"/>
    </source>
</evidence>
<dbReference type="InterPro" id="IPR002563">
    <property type="entry name" value="Flavin_Rdtase-like_dom"/>
</dbReference>
<dbReference type="Pfam" id="PF01613">
    <property type="entry name" value="Flavin_Reduct"/>
    <property type="match status" value="1"/>
</dbReference>
<proteinExistence type="predicted"/>
<feature type="domain" description="Flavin reductase like" evidence="1">
    <location>
        <begin position="21"/>
        <end position="166"/>
    </location>
</feature>
<reference evidence="3" key="1">
    <citation type="submission" date="2017-04" db="EMBL/GenBank/DDBJ databases">
        <authorList>
            <person name="Varghese N."/>
            <person name="Submissions S."/>
        </authorList>
    </citation>
    <scope>NUCLEOTIDE SEQUENCE [LARGE SCALE GENOMIC DNA]</scope>
    <source>
        <strain evidence="3">DSM 21500</strain>
    </source>
</reference>
<dbReference type="SUPFAM" id="SSF50475">
    <property type="entry name" value="FMN-binding split barrel"/>
    <property type="match status" value="1"/>
</dbReference>
<sequence>MFYEPKNDDHGLPHNPFKSSTVPRVIGWISTKNEDGTDNIAPYSQFTNVTYDPPMVMFSANQHPVTLGDKTTVKNIEHTGEFVYNMVSGDLAEQMNDSSIAMLPDGVKDKFEYSHLEREQATLVDVAMVKASPIKYLQSTHLPANGKIAPVDVIFGEVIGIHINDDVITDEGKIDIVGIEPVARLGYYDFTKINNSFEMLPPKVDEKYQDLVDKGLEGKL</sequence>
<dbReference type="OrthoDB" id="9794638at2"/>
<dbReference type="Gene3D" id="2.30.110.10">
    <property type="entry name" value="Electron Transport, Fmn-binding Protein, Chain A"/>
    <property type="match status" value="1"/>
</dbReference>
<accession>A0A1W1Z315</accession>
<dbReference type="GO" id="GO:0016646">
    <property type="term" value="F:oxidoreductase activity, acting on the CH-NH group of donors, NAD or NADP as acceptor"/>
    <property type="evidence" value="ECO:0007669"/>
    <property type="project" value="UniProtKB-ARBA"/>
</dbReference>
<organism evidence="2 3">
    <name type="scientific">Aerococcus suis</name>
    <dbReference type="NCBI Taxonomy" id="371602"/>
    <lineage>
        <taxon>Bacteria</taxon>
        <taxon>Bacillati</taxon>
        <taxon>Bacillota</taxon>
        <taxon>Bacilli</taxon>
        <taxon>Lactobacillales</taxon>
        <taxon>Aerococcaceae</taxon>
        <taxon>Aerococcus</taxon>
    </lineage>
</organism>
<protein>
    <submittedName>
        <fullName evidence="2">NADH-FMN oxidoreductase RutF, flavin reductase (DIM6/NTAB) family</fullName>
    </submittedName>
</protein>
<dbReference type="InterPro" id="IPR012349">
    <property type="entry name" value="Split_barrel_FMN-bd"/>
</dbReference>
<evidence type="ECO:0000313" key="3">
    <source>
        <dbReference type="Proteomes" id="UP000243884"/>
    </source>
</evidence>
<dbReference type="EMBL" id="FWXK01000005">
    <property type="protein sequence ID" value="SMC42338.1"/>
    <property type="molecule type" value="Genomic_DNA"/>
</dbReference>
<dbReference type="RefSeq" id="WP_084099170.1">
    <property type="nucleotide sequence ID" value="NZ_FWXK01000005.1"/>
</dbReference>
<dbReference type="GO" id="GO:0010181">
    <property type="term" value="F:FMN binding"/>
    <property type="evidence" value="ECO:0007669"/>
    <property type="project" value="InterPro"/>
</dbReference>
<dbReference type="PANTHER" id="PTHR43812">
    <property type="entry name" value="BLR2425 PROTEIN"/>
    <property type="match status" value="1"/>
</dbReference>
<dbReference type="AlphaFoldDB" id="A0A1W1Z315"/>
<evidence type="ECO:0000259" key="1">
    <source>
        <dbReference type="Pfam" id="PF01613"/>
    </source>
</evidence>
<gene>
    <name evidence="2" type="ORF">SAMN04487984_1042</name>
</gene>
<keyword evidence="3" id="KW-1185">Reference proteome</keyword>
<name>A0A1W1Z315_9LACT</name>